<evidence type="ECO:0000259" key="5">
    <source>
        <dbReference type="Pfam" id="PF03330"/>
    </source>
</evidence>
<protein>
    <recommendedName>
        <fullName evidence="3">Endolytic peptidoglycan transglycosylase RlpA</fullName>
        <ecNumber evidence="3">4.2.2.-</ecNumber>
    </recommendedName>
</protein>
<keyword evidence="7" id="KW-1185">Reference proteome</keyword>
<evidence type="ECO:0000256" key="4">
    <source>
        <dbReference type="RuleBase" id="RU003495"/>
    </source>
</evidence>
<dbReference type="PANTHER" id="PTHR34183">
    <property type="entry name" value="ENDOLYTIC PEPTIDOGLYCAN TRANSGLYCOSYLASE RLPA"/>
    <property type="match status" value="1"/>
</dbReference>
<dbReference type="Gene3D" id="2.40.40.10">
    <property type="entry name" value="RlpA-like domain"/>
    <property type="match status" value="1"/>
</dbReference>
<evidence type="ECO:0000256" key="3">
    <source>
        <dbReference type="HAMAP-Rule" id="MF_02071"/>
    </source>
</evidence>
<comment type="caution">
    <text evidence="6">The sequence shown here is derived from an EMBL/GenBank/DDBJ whole genome shotgun (WGS) entry which is preliminary data.</text>
</comment>
<dbReference type="GO" id="GO:0008932">
    <property type="term" value="F:lytic endotransglycosylase activity"/>
    <property type="evidence" value="ECO:0007669"/>
    <property type="project" value="UniProtKB-UniRule"/>
</dbReference>
<keyword evidence="2 3" id="KW-0961">Cell wall biogenesis/degradation</keyword>
<dbReference type="HAMAP" id="MF_02071">
    <property type="entry name" value="RlpA"/>
    <property type="match status" value="1"/>
</dbReference>
<keyword evidence="1 3" id="KW-0456">Lyase</keyword>
<evidence type="ECO:0000256" key="2">
    <source>
        <dbReference type="ARBA" id="ARBA00023316"/>
    </source>
</evidence>
<dbReference type="InterPro" id="IPR009009">
    <property type="entry name" value="RlpA-like_DPBB"/>
</dbReference>
<evidence type="ECO:0000313" key="7">
    <source>
        <dbReference type="Proteomes" id="UP001143364"/>
    </source>
</evidence>
<evidence type="ECO:0000256" key="1">
    <source>
        <dbReference type="ARBA" id="ARBA00023239"/>
    </source>
</evidence>
<dbReference type="Proteomes" id="UP001143364">
    <property type="component" value="Unassembled WGS sequence"/>
</dbReference>
<evidence type="ECO:0000313" key="6">
    <source>
        <dbReference type="EMBL" id="GLK75592.1"/>
    </source>
</evidence>
<comment type="similarity">
    <text evidence="3 4">Belongs to the RlpA family.</text>
</comment>
<gene>
    <name evidence="3" type="primary">rlpA</name>
    <name evidence="6" type="ORF">GCM10008171_08460</name>
</gene>
<feature type="domain" description="RlpA-like protein double-psi beta-barrel" evidence="5">
    <location>
        <begin position="73"/>
        <end position="160"/>
    </location>
</feature>
<organism evidence="6 7">
    <name type="scientific">Methylopila jiangsuensis</name>
    <dbReference type="NCBI Taxonomy" id="586230"/>
    <lineage>
        <taxon>Bacteria</taxon>
        <taxon>Pseudomonadati</taxon>
        <taxon>Pseudomonadota</taxon>
        <taxon>Alphaproteobacteria</taxon>
        <taxon>Hyphomicrobiales</taxon>
        <taxon>Methylopilaceae</taxon>
        <taxon>Methylopila</taxon>
    </lineage>
</organism>
<dbReference type="NCBIfam" id="TIGR00413">
    <property type="entry name" value="rlpA"/>
    <property type="match status" value="1"/>
</dbReference>
<dbReference type="Pfam" id="PF03330">
    <property type="entry name" value="DPBB_1"/>
    <property type="match status" value="1"/>
</dbReference>
<accession>A0A9W6JEM2</accession>
<dbReference type="PANTHER" id="PTHR34183:SF1">
    <property type="entry name" value="ENDOLYTIC PEPTIDOGLYCAN TRANSGLYCOSYLASE RLPA"/>
    <property type="match status" value="1"/>
</dbReference>
<dbReference type="InterPro" id="IPR036908">
    <property type="entry name" value="RlpA-like_sf"/>
</dbReference>
<sequence length="335" mass="33210">MTVAGALSACSAQTARTPVAQAVPAAAASEAVKTASAAPAPRAAPTRLAVVPGRRTPGVIASSKTASPRTVGVGLASWYGGKFHGRRTANGEIYDKTALTAAHPSLPLPSYVRVTNVSNGRSLVVRVNDRGPFHKGRVIDVSARAADMLGFRSSGVGAVKLDYVGPADPNGSDERKLLASYRDPGVPAGGVQVASLTAPAPSDAAFAGAPAAPTPRVATVIPPAAPVAAATVSAYAAQPKLATAAPRPRPAGVQAAPAPKRVIAPSEPVLASVAPPLATPAETGAPEPVAAAPESVHQVDGAAVASRIASSFEGFGDAGAMDGLRGSASAFSTLR</sequence>
<dbReference type="InterPro" id="IPR012997">
    <property type="entry name" value="RplA"/>
</dbReference>
<dbReference type="EMBL" id="BSFK01000005">
    <property type="protein sequence ID" value="GLK75592.1"/>
    <property type="molecule type" value="Genomic_DNA"/>
</dbReference>
<dbReference type="GO" id="GO:0000270">
    <property type="term" value="P:peptidoglycan metabolic process"/>
    <property type="evidence" value="ECO:0007669"/>
    <property type="project" value="UniProtKB-UniRule"/>
</dbReference>
<dbReference type="SUPFAM" id="SSF50685">
    <property type="entry name" value="Barwin-like endoglucanases"/>
    <property type="match status" value="1"/>
</dbReference>
<dbReference type="EC" id="4.2.2.-" evidence="3"/>
<dbReference type="InterPro" id="IPR034718">
    <property type="entry name" value="RlpA"/>
</dbReference>
<dbReference type="GO" id="GO:0071555">
    <property type="term" value="P:cell wall organization"/>
    <property type="evidence" value="ECO:0007669"/>
    <property type="project" value="UniProtKB-KW"/>
</dbReference>
<reference evidence="6" key="1">
    <citation type="journal article" date="2014" name="Int. J. Syst. Evol. Microbiol.">
        <title>Complete genome sequence of Corynebacterium casei LMG S-19264T (=DSM 44701T), isolated from a smear-ripened cheese.</title>
        <authorList>
            <consortium name="US DOE Joint Genome Institute (JGI-PGF)"/>
            <person name="Walter F."/>
            <person name="Albersmeier A."/>
            <person name="Kalinowski J."/>
            <person name="Ruckert C."/>
        </authorList>
    </citation>
    <scope>NUCLEOTIDE SEQUENCE</scope>
    <source>
        <strain evidence="6">VKM B-2555</strain>
    </source>
</reference>
<reference evidence="6" key="2">
    <citation type="submission" date="2023-01" db="EMBL/GenBank/DDBJ databases">
        <authorList>
            <person name="Sun Q."/>
            <person name="Evtushenko L."/>
        </authorList>
    </citation>
    <scope>NUCLEOTIDE SEQUENCE</scope>
    <source>
        <strain evidence="6">VKM B-2555</strain>
    </source>
</reference>
<dbReference type="RefSeq" id="WP_271203535.1">
    <property type="nucleotide sequence ID" value="NZ_BSFK01000005.1"/>
</dbReference>
<comment type="function">
    <text evidence="3">Lytic transglycosylase with a strong preference for naked glycan strands that lack stem peptides.</text>
</comment>
<proteinExistence type="inferred from homology"/>
<dbReference type="AlphaFoldDB" id="A0A9W6JEM2"/>
<dbReference type="CDD" id="cd22268">
    <property type="entry name" value="DPBB_RlpA-like"/>
    <property type="match status" value="1"/>
</dbReference>
<name>A0A9W6JEM2_9HYPH</name>